<evidence type="ECO:0000256" key="1">
    <source>
        <dbReference type="ARBA" id="ARBA00007164"/>
    </source>
</evidence>
<dbReference type="GO" id="GO:0006508">
    <property type="term" value="P:proteolysis"/>
    <property type="evidence" value="ECO:0007669"/>
    <property type="project" value="InterPro"/>
</dbReference>
<dbReference type="Gene3D" id="3.40.710.10">
    <property type="entry name" value="DD-peptidase/beta-lactamase superfamily"/>
    <property type="match status" value="1"/>
</dbReference>
<dbReference type="GO" id="GO:0008360">
    <property type="term" value="P:regulation of cell shape"/>
    <property type="evidence" value="ECO:0007669"/>
    <property type="project" value="UniProtKB-KW"/>
</dbReference>
<evidence type="ECO:0000256" key="6">
    <source>
        <dbReference type="ARBA" id="ARBA00023316"/>
    </source>
</evidence>
<comment type="caution">
    <text evidence="11">The sequence shown here is derived from an EMBL/GenBank/DDBJ whole genome shotgun (WGS) entry which is preliminary data.</text>
</comment>
<dbReference type="GO" id="GO:0009252">
    <property type="term" value="P:peptidoglycan biosynthetic process"/>
    <property type="evidence" value="ECO:0007669"/>
    <property type="project" value="UniProtKB-KW"/>
</dbReference>
<evidence type="ECO:0000256" key="5">
    <source>
        <dbReference type="ARBA" id="ARBA00022984"/>
    </source>
</evidence>
<feature type="active site" description="Acyl-ester intermediate" evidence="7">
    <location>
        <position position="86"/>
    </location>
</feature>
<proteinExistence type="inferred from homology"/>
<evidence type="ECO:0000313" key="12">
    <source>
        <dbReference type="Proteomes" id="UP000246104"/>
    </source>
</evidence>
<dbReference type="PANTHER" id="PTHR21581:SF6">
    <property type="entry name" value="TRAFFICKING PROTEIN PARTICLE COMPLEX SUBUNIT 12"/>
    <property type="match status" value="1"/>
</dbReference>
<keyword evidence="4" id="KW-0133">Cell shape</keyword>
<evidence type="ECO:0000313" key="11">
    <source>
        <dbReference type="EMBL" id="PWU24163.1"/>
    </source>
</evidence>
<protein>
    <submittedName>
        <fullName evidence="11">D-alanyl-D-alanine carboxypeptidase</fullName>
    </submittedName>
</protein>
<dbReference type="GO" id="GO:0009002">
    <property type="term" value="F:serine-type D-Ala-D-Ala carboxypeptidase activity"/>
    <property type="evidence" value="ECO:0007669"/>
    <property type="project" value="InterPro"/>
</dbReference>
<evidence type="ECO:0000256" key="9">
    <source>
        <dbReference type="RuleBase" id="RU004016"/>
    </source>
</evidence>
<dbReference type="InterPro" id="IPR012338">
    <property type="entry name" value="Beta-lactam/transpept-like"/>
</dbReference>
<dbReference type="EMBL" id="PSRQ01000009">
    <property type="protein sequence ID" value="PWU24163.1"/>
    <property type="molecule type" value="Genomic_DNA"/>
</dbReference>
<dbReference type="Pfam" id="PF00768">
    <property type="entry name" value="Peptidase_S11"/>
    <property type="match status" value="1"/>
</dbReference>
<evidence type="ECO:0000259" key="10">
    <source>
        <dbReference type="Pfam" id="PF00768"/>
    </source>
</evidence>
<dbReference type="InterPro" id="IPR018044">
    <property type="entry name" value="Peptidase_S11"/>
</dbReference>
<gene>
    <name evidence="11" type="ORF">C5B42_00495</name>
</gene>
<feature type="active site" evidence="7">
    <location>
        <position position="140"/>
    </location>
</feature>
<keyword evidence="6" id="KW-0961">Cell wall biogenesis/degradation</keyword>
<accession>A0A317JQJ5</accession>
<dbReference type="PRINTS" id="PR00725">
    <property type="entry name" value="DADACBPTASE1"/>
</dbReference>
<keyword evidence="3" id="KW-0378">Hydrolase</keyword>
<keyword evidence="2" id="KW-0732">Signal</keyword>
<name>A0A317JQJ5_9BACT</name>
<feature type="binding site" evidence="8">
    <location>
        <position position="247"/>
    </location>
    <ligand>
        <name>substrate</name>
    </ligand>
</feature>
<keyword evidence="5" id="KW-0573">Peptidoglycan synthesis</keyword>
<evidence type="ECO:0000256" key="3">
    <source>
        <dbReference type="ARBA" id="ARBA00022801"/>
    </source>
</evidence>
<comment type="similarity">
    <text evidence="1 9">Belongs to the peptidase S11 family.</text>
</comment>
<organism evidence="11 12">
    <name type="scientific">Candidatus Cerribacteria bacterium 'Amazon FNV 2010 28 9'</name>
    <dbReference type="NCBI Taxonomy" id="2081795"/>
    <lineage>
        <taxon>Bacteria</taxon>
        <taxon>Candidatus Cerribacteria</taxon>
    </lineage>
</organism>
<dbReference type="SUPFAM" id="SSF56601">
    <property type="entry name" value="beta-lactamase/transpeptidase-like"/>
    <property type="match status" value="1"/>
</dbReference>
<evidence type="ECO:0000256" key="2">
    <source>
        <dbReference type="ARBA" id="ARBA00022729"/>
    </source>
</evidence>
<reference evidence="11 12" key="1">
    <citation type="submission" date="2018-02" db="EMBL/GenBank/DDBJ databases">
        <title>Genomic Reconstructions from Amazon Rainforest and Pasture Soil Reveal Novel Insights into the Physiology of Candidate Phyla in Tropical Sites.</title>
        <authorList>
            <person name="Kroeger M.E."/>
            <person name="Delmont T."/>
            <person name="Eren A.M."/>
            <person name="Guo J."/>
            <person name="Meyer K.M."/>
            <person name="Khan K."/>
            <person name="Rodrigues J.L.M."/>
            <person name="Bohannan B.J.M."/>
            <person name="Tringe S."/>
            <person name="Borges C.D."/>
            <person name="Tiedje J."/>
            <person name="Tsai S.M."/>
            <person name="Nusslein K."/>
        </authorList>
    </citation>
    <scope>NUCLEOTIDE SEQUENCE [LARGE SCALE GENOMIC DNA]</scope>
    <source>
        <strain evidence="11">Amazon FNV 2010 28 9</strain>
    </source>
</reference>
<dbReference type="AlphaFoldDB" id="A0A317JQJ5"/>
<keyword evidence="11" id="KW-0121">Carboxypeptidase</keyword>
<keyword evidence="11" id="KW-0645">Protease</keyword>
<dbReference type="Proteomes" id="UP000246104">
    <property type="component" value="Unassembled WGS sequence"/>
</dbReference>
<sequence>MVMSLMMSIFHLFFSVHQFLYAPTFPSLPLLHPIPVSATQTITLPVQRLTAPSSQQLNAESFMVVDQNSGETIVAHNPDEELFPASTTKIMTAMVVLDSENIDTVVTIPPGVPEDGSVMKLVPGEQLTIRQLLEGMLVHSSNDAAEALARLYPGGRNAFIQAMNDKARSLSMFHTVYKNPSGLIDDGHVTTVRDLLILSRYAMLNPTFASFVKEQFTTITSLDGKVVHKLETTNELLGKVEGVEGVKTGWTQEAGECLVTQVTRGGHTILTAVLKSTDRFGESTTLINWVFDTYRWKSQPLSSWEQGL</sequence>
<evidence type="ECO:0000256" key="8">
    <source>
        <dbReference type="PIRSR" id="PIRSR618044-2"/>
    </source>
</evidence>
<evidence type="ECO:0000256" key="4">
    <source>
        <dbReference type="ARBA" id="ARBA00022960"/>
    </source>
</evidence>
<evidence type="ECO:0000256" key="7">
    <source>
        <dbReference type="PIRSR" id="PIRSR618044-1"/>
    </source>
</evidence>
<dbReference type="InterPro" id="IPR001967">
    <property type="entry name" value="Peptidase_S11_N"/>
</dbReference>
<feature type="active site" description="Proton acceptor" evidence="7">
    <location>
        <position position="89"/>
    </location>
</feature>
<feature type="domain" description="Peptidase S11 D-alanyl-D-alanine carboxypeptidase A N-terminal" evidence="10">
    <location>
        <begin position="51"/>
        <end position="275"/>
    </location>
</feature>
<dbReference type="GO" id="GO:0071555">
    <property type="term" value="P:cell wall organization"/>
    <property type="evidence" value="ECO:0007669"/>
    <property type="project" value="UniProtKB-KW"/>
</dbReference>
<dbReference type="PANTHER" id="PTHR21581">
    <property type="entry name" value="D-ALANYL-D-ALANINE CARBOXYPEPTIDASE"/>
    <property type="match status" value="1"/>
</dbReference>